<dbReference type="InterPro" id="IPR048326">
    <property type="entry name" value="ZSWIM1-3_helical"/>
</dbReference>
<feature type="compositionally biased region" description="Polar residues" evidence="2">
    <location>
        <begin position="107"/>
        <end position="129"/>
    </location>
</feature>
<feature type="compositionally biased region" description="Polar residues" evidence="2">
    <location>
        <begin position="163"/>
        <end position="172"/>
    </location>
</feature>
<dbReference type="AlphaFoldDB" id="A0AAV7AVE8"/>
<dbReference type="Pfam" id="PF21600">
    <property type="entry name" value="ZSWIM1-3_helical"/>
    <property type="match status" value="1"/>
</dbReference>
<feature type="compositionally biased region" description="Basic and acidic residues" evidence="2">
    <location>
        <begin position="723"/>
        <end position="732"/>
    </location>
</feature>
<protein>
    <recommendedName>
        <fullName evidence="3">SWIM-type domain-containing protein</fullName>
    </recommendedName>
</protein>
<dbReference type="Pfam" id="PF21599">
    <property type="entry name" value="ZSWIM3_N"/>
    <property type="match status" value="1"/>
</dbReference>
<dbReference type="PANTHER" id="PTHR31569">
    <property type="entry name" value="SWIM-TYPE DOMAIN-CONTAINING PROTEIN"/>
    <property type="match status" value="1"/>
</dbReference>
<dbReference type="GO" id="GO:0008270">
    <property type="term" value="F:zinc ion binding"/>
    <property type="evidence" value="ECO:0007669"/>
    <property type="project" value="UniProtKB-KW"/>
</dbReference>
<dbReference type="InterPro" id="IPR048325">
    <property type="entry name" value="ZSWIM3_N"/>
</dbReference>
<dbReference type="InterPro" id="IPR048324">
    <property type="entry name" value="ZSWIM1-3_RNaseH-like"/>
</dbReference>
<keyword evidence="1" id="KW-0863">Zinc-finger</keyword>
<dbReference type="EMBL" id="WNYA01000006">
    <property type="protein sequence ID" value="KAG8565524.1"/>
    <property type="molecule type" value="Genomic_DNA"/>
</dbReference>
<keyword evidence="1" id="KW-0479">Metal-binding</keyword>
<dbReference type="EMBL" id="WNYA01000006">
    <property type="protein sequence ID" value="KAG8565523.1"/>
    <property type="molecule type" value="Genomic_DNA"/>
</dbReference>
<feature type="domain" description="SWIM-type" evidence="3">
    <location>
        <begin position="572"/>
        <end position="604"/>
    </location>
</feature>
<organism evidence="4 5">
    <name type="scientific">Engystomops pustulosus</name>
    <name type="common">Tungara frog</name>
    <name type="synonym">Physalaemus pustulosus</name>
    <dbReference type="NCBI Taxonomy" id="76066"/>
    <lineage>
        <taxon>Eukaryota</taxon>
        <taxon>Metazoa</taxon>
        <taxon>Chordata</taxon>
        <taxon>Craniata</taxon>
        <taxon>Vertebrata</taxon>
        <taxon>Euteleostomi</taxon>
        <taxon>Amphibia</taxon>
        <taxon>Batrachia</taxon>
        <taxon>Anura</taxon>
        <taxon>Neobatrachia</taxon>
        <taxon>Hyloidea</taxon>
        <taxon>Leptodactylidae</taxon>
        <taxon>Leiuperinae</taxon>
        <taxon>Engystomops</taxon>
    </lineage>
</organism>
<gene>
    <name evidence="4" type="ORF">GDO81_012889</name>
</gene>
<keyword evidence="1" id="KW-0862">Zinc</keyword>
<evidence type="ECO:0000256" key="2">
    <source>
        <dbReference type="SAM" id="MobiDB-lite"/>
    </source>
</evidence>
<name>A0AAV7AVE8_ENGPU</name>
<dbReference type="InterPro" id="IPR007527">
    <property type="entry name" value="Znf_SWIM"/>
</dbReference>
<evidence type="ECO:0000256" key="1">
    <source>
        <dbReference type="PROSITE-ProRule" id="PRU00325"/>
    </source>
</evidence>
<comment type="caution">
    <text evidence="4">The sequence shown here is derived from an EMBL/GenBank/DDBJ whole genome shotgun (WGS) entry which is preliminary data.</text>
</comment>
<feature type="region of interest" description="Disordered" evidence="2">
    <location>
        <begin position="102"/>
        <end position="188"/>
    </location>
</feature>
<dbReference type="InterPro" id="IPR045563">
    <property type="entry name" value="ZSWIM1/3_C"/>
</dbReference>
<feature type="compositionally biased region" description="Low complexity" evidence="2">
    <location>
        <begin position="179"/>
        <end position="188"/>
    </location>
</feature>
<proteinExistence type="predicted"/>
<dbReference type="Pfam" id="PF04434">
    <property type="entry name" value="SWIM"/>
    <property type="match status" value="1"/>
</dbReference>
<accession>A0AAV7AVE8</accession>
<dbReference type="Proteomes" id="UP000824782">
    <property type="component" value="Unassembled WGS sequence"/>
</dbReference>
<evidence type="ECO:0000313" key="5">
    <source>
        <dbReference type="Proteomes" id="UP000824782"/>
    </source>
</evidence>
<evidence type="ECO:0000259" key="3">
    <source>
        <dbReference type="PROSITE" id="PS50966"/>
    </source>
</evidence>
<keyword evidence="5" id="KW-1185">Reference proteome</keyword>
<sequence length="732" mass="83495">MQLGTCFINYEDFKEYFNAYKQETKSSYSIHSSTSVRSHNLKFGTDIRPDVIFTEVKYCCSTYQGHNGKRKPQDGVCPAYFLLQYDQELDRLVIKEECSTHIHSKKTNPPQASLSDTTQPEELLSSDSEAPSKKICNKGPSLSIKEEDVQEELQPDIAPPCEPQSNLSSETQDIGEGQSNTTSSNTTVPNTLAVDVVSRLDSFMRDFQKADARAKGSLTIGGQNELEQLGFQTSSMSSWFLKFPESLLLHRVSSKHGYTLYAFIVETKERLGKVVHFSFVMEENAKNISKMLKMLKHFNPEWAKVKIIYTDIDFRHVDMLKEAFPSTQVLISVYHTVRLIKKKIKGSADFKHEAHKCIDEAIYKTTTHNLNCLAQRLVHNLEPDLYAKLCQDWFSNELLWYMHVKKGIHSCSTYMDSIGLIHETISLCISRQSSMEDAIQEFLKSADCFNKALEKGGYPGFSKSAFKAPKNSAKKMRTLLPALEAPPLVSNDIKKKAIKQLKKTTSSNGLGPKTGGWRPVKLQNKMLLALREYCNDIGFQLCLKELEVVQESAHLMNSQPDFISVQILEQAHDVSLSGHTCTCYFQRDYKLPCRHILSMLHTYKRQVEEDMVSVRWRKGYVNPILDSRVYGKVFQHTQSMEETWARMAKITSLAKEFYNLLMQCDESEIQVRVSTLQMIVDMWRSDSGSMKPAVAQNEVSDFPYRWVKKEPAEEDDGSGYELCRVDHEAKPS</sequence>
<feature type="region of interest" description="Disordered" evidence="2">
    <location>
        <begin position="710"/>
        <end position="732"/>
    </location>
</feature>
<dbReference type="Pfam" id="PF19286">
    <property type="entry name" value="ZSWIM1-3_C"/>
    <property type="match status" value="1"/>
</dbReference>
<reference evidence="4" key="1">
    <citation type="thesis" date="2020" institute="ProQuest LLC" country="789 East Eisenhower Parkway, Ann Arbor, MI, USA">
        <title>Comparative Genomics and Chromosome Evolution.</title>
        <authorList>
            <person name="Mudd A.B."/>
        </authorList>
    </citation>
    <scope>NUCLEOTIDE SEQUENCE</scope>
    <source>
        <strain evidence="4">237g6f4</strain>
        <tissue evidence="4">Blood</tissue>
    </source>
</reference>
<dbReference type="PROSITE" id="PS50966">
    <property type="entry name" value="ZF_SWIM"/>
    <property type="match status" value="1"/>
</dbReference>
<dbReference type="Pfam" id="PF21056">
    <property type="entry name" value="ZSWIM1-3_RNaseH-like"/>
    <property type="match status" value="1"/>
</dbReference>
<evidence type="ECO:0000313" key="4">
    <source>
        <dbReference type="EMBL" id="KAG8565524.1"/>
    </source>
</evidence>
<dbReference type="PANTHER" id="PTHR31569:SF3">
    <property type="entry name" value="ZINC FINGER SWIM DOMAIN-CONTAINING PROTEIN 3"/>
    <property type="match status" value="1"/>
</dbReference>
<dbReference type="InterPro" id="IPR052579">
    <property type="entry name" value="Zinc_finger_SWIM"/>
</dbReference>